<proteinExistence type="inferred from homology"/>
<keyword evidence="2 5" id="KW-0728">SH3 domain</keyword>
<protein>
    <recommendedName>
        <fullName evidence="6">SH3 domain-containing protein</fullName>
    </recommendedName>
</protein>
<evidence type="ECO:0000313" key="7">
    <source>
        <dbReference type="EMBL" id="CAD7660293.1"/>
    </source>
</evidence>
<dbReference type="EMBL" id="OC934649">
    <property type="protein sequence ID" value="CAD7660293.1"/>
    <property type="molecule type" value="Genomic_DNA"/>
</dbReference>
<dbReference type="Proteomes" id="UP000728032">
    <property type="component" value="Unassembled WGS sequence"/>
</dbReference>
<evidence type="ECO:0000256" key="2">
    <source>
        <dbReference type="ARBA" id="ARBA00022443"/>
    </source>
</evidence>
<evidence type="ECO:0000259" key="6">
    <source>
        <dbReference type="PROSITE" id="PS50002"/>
    </source>
</evidence>
<evidence type="ECO:0000256" key="4">
    <source>
        <dbReference type="ARBA" id="ARBA00022889"/>
    </source>
</evidence>
<dbReference type="SUPFAM" id="SSF50044">
    <property type="entry name" value="SH3-domain"/>
    <property type="match status" value="1"/>
</dbReference>
<dbReference type="InterPro" id="IPR036028">
    <property type="entry name" value="SH3-like_dom_sf"/>
</dbReference>
<dbReference type="GO" id="GO:0005886">
    <property type="term" value="C:plasma membrane"/>
    <property type="evidence" value="ECO:0007669"/>
    <property type="project" value="TreeGrafter"/>
</dbReference>
<comment type="similarity">
    <text evidence="1">Belongs to the CAS family.</text>
</comment>
<dbReference type="GO" id="GO:0005737">
    <property type="term" value="C:cytoplasm"/>
    <property type="evidence" value="ECO:0007669"/>
    <property type="project" value="TreeGrafter"/>
</dbReference>
<name>A0A7R9QVS4_9ACAR</name>
<feature type="domain" description="SH3" evidence="6">
    <location>
        <begin position="18"/>
        <end position="82"/>
    </location>
</feature>
<dbReference type="AlphaFoldDB" id="A0A7R9QVS4"/>
<dbReference type="EMBL" id="CAJPVJ010019824">
    <property type="protein sequence ID" value="CAG2177431.1"/>
    <property type="molecule type" value="Genomic_DNA"/>
</dbReference>
<dbReference type="Pfam" id="PF00018">
    <property type="entry name" value="SH3_1"/>
    <property type="match status" value="1"/>
</dbReference>
<dbReference type="Gene3D" id="1.20.120.230">
    <property type="entry name" value="Alpha-catenin/vinculin-like"/>
    <property type="match status" value="1"/>
</dbReference>
<dbReference type="InterPro" id="IPR037362">
    <property type="entry name" value="CAS_fam"/>
</dbReference>
<dbReference type="SMART" id="SM00326">
    <property type="entry name" value="SH3"/>
    <property type="match status" value="1"/>
</dbReference>
<dbReference type="GO" id="GO:0016477">
    <property type="term" value="P:cell migration"/>
    <property type="evidence" value="ECO:0007669"/>
    <property type="project" value="TreeGrafter"/>
</dbReference>
<keyword evidence="8" id="KW-1185">Reference proteome</keyword>
<sequence length="395" mass="43750">MENNKSLSLTDVQSCGPKEFRFAVALFDNRSETHDELDFRKGDVLTVLAPNPKNLIGWWLCVNHSDGLTGLAPANRLKSIPFVDRKEDVFRRKSWNAFHFRPASDVTAHPKPDSEYDIPRDSRKTAHDLYDIPVSRNLFLSSDSSSEDSPPTELPADEAVRRRLSEERFGSTTSSPDLYCVPKAVYFAPNNASLLDYDSPKSAVFRAPLVTRKPPIAPKPRPLPALPMETNGDYDELKHDYVCLESNNEIAREVDRRFAKPKQQKMDNETKEYFRQQARECHRLLGAAVAEFCDVIAANQWLVPKVALLNHSKFVVICGQKMAFLSNSIARGRSDSAALETHTASLGAALRALVDCVRVCSLSGRSLPTREAVAGVREALTGVGVAGEALQAAIG</sequence>
<dbReference type="InterPro" id="IPR021901">
    <property type="entry name" value="CAS_C"/>
</dbReference>
<reference evidence="7" key="1">
    <citation type="submission" date="2020-11" db="EMBL/GenBank/DDBJ databases">
        <authorList>
            <person name="Tran Van P."/>
        </authorList>
    </citation>
    <scope>NUCLEOTIDE SEQUENCE</scope>
</reference>
<dbReference type="OrthoDB" id="5983572at2759"/>
<evidence type="ECO:0000313" key="8">
    <source>
        <dbReference type="Proteomes" id="UP000728032"/>
    </source>
</evidence>
<evidence type="ECO:0000256" key="3">
    <source>
        <dbReference type="ARBA" id="ARBA00022553"/>
    </source>
</evidence>
<accession>A0A7R9QVS4</accession>
<gene>
    <name evidence="7" type="ORF">ONB1V03_LOCUS16863</name>
</gene>
<keyword evidence="4" id="KW-0130">Cell adhesion</keyword>
<organism evidence="7">
    <name type="scientific">Oppiella nova</name>
    <dbReference type="NCBI Taxonomy" id="334625"/>
    <lineage>
        <taxon>Eukaryota</taxon>
        <taxon>Metazoa</taxon>
        <taxon>Ecdysozoa</taxon>
        <taxon>Arthropoda</taxon>
        <taxon>Chelicerata</taxon>
        <taxon>Arachnida</taxon>
        <taxon>Acari</taxon>
        <taxon>Acariformes</taxon>
        <taxon>Sarcoptiformes</taxon>
        <taxon>Oribatida</taxon>
        <taxon>Brachypylina</taxon>
        <taxon>Oppioidea</taxon>
        <taxon>Oppiidae</taxon>
        <taxon>Oppiella</taxon>
    </lineage>
</organism>
<keyword evidence="3" id="KW-0597">Phosphoprotein</keyword>
<dbReference type="PROSITE" id="PS50002">
    <property type="entry name" value="SH3"/>
    <property type="match status" value="1"/>
</dbReference>
<dbReference type="Gene3D" id="2.30.30.40">
    <property type="entry name" value="SH3 Domains"/>
    <property type="match status" value="1"/>
</dbReference>
<evidence type="ECO:0000256" key="5">
    <source>
        <dbReference type="PROSITE-ProRule" id="PRU00192"/>
    </source>
</evidence>
<evidence type="ECO:0000256" key="1">
    <source>
        <dbReference type="ARBA" id="ARBA00007848"/>
    </source>
</evidence>
<dbReference type="PANTHER" id="PTHR10654">
    <property type="entry name" value="CAS SCAFFOLDING PROTEIN"/>
    <property type="match status" value="1"/>
</dbReference>
<dbReference type="PANTHER" id="PTHR10654:SF18">
    <property type="entry name" value="IP17195P"/>
    <property type="match status" value="1"/>
</dbReference>
<dbReference type="Pfam" id="PF12026">
    <property type="entry name" value="CAS_C"/>
    <property type="match status" value="1"/>
</dbReference>
<dbReference type="GO" id="GO:0007155">
    <property type="term" value="P:cell adhesion"/>
    <property type="evidence" value="ECO:0007669"/>
    <property type="project" value="UniProtKB-KW"/>
</dbReference>
<dbReference type="GO" id="GO:0007169">
    <property type="term" value="P:cell surface receptor protein tyrosine kinase signaling pathway"/>
    <property type="evidence" value="ECO:0007669"/>
    <property type="project" value="TreeGrafter"/>
</dbReference>
<dbReference type="InterPro" id="IPR001452">
    <property type="entry name" value="SH3_domain"/>
</dbReference>